<dbReference type="InterPro" id="IPR011006">
    <property type="entry name" value="CheY-like_superfamily"/>
</dbReference>
<dbReference type="PANTHER" id="PTHR44591">
    <property type="entry name" value="STRESS RESPONSE REGULATOR PROTEIN 1"/>
    <property type="match status" value="1"/>
</dbReference>
<name>A0A1F5XF63_9BACT</name>
<evidence type="ECO:0000259" key="3">
    <source>
        <dbReference type="PROSITE" id="PS50110"/>
    </source>
</evidence>
<dbReference type="InterPro" id="IPR001789">
    <property type="entry name" value="Sig_transdc_resp-reg_receiver"/>
</dbReference>
<keyword evidence="1 2" id="KW-0597">Phosphoprotein</keyword>
<dbReference type="Proteomes" id="UP000177346">
    <property type="component" value="Unassembled WGS sequence"/>
</dbReference>
<dbReference type="Pfam" id="PF00072">
    <property type="entry name" value="Response_reg"/>
    <property type="match status" value="1"/>
</dbReference>
<dbReference type="Gene3D" id="3.40.50.2300">
    <property type="match status" value="1"/>
</dbReference>
<dbReference type="GO" id="GO:0000160">
    <property type="term" value="P:phosphorelay signal transduction system"/>
    <property type="evidence" value="ECO:0007669"/>
    <property type="project" value="InterPro"/>
</dbReference>
<feature type="domain" description="Response regulatory" evidence="3">
    <location>
        <begin position="8"/>
        <end position="124"/>
    </location>
</feature>
<dbReference type="SUPFAM" id="SSF52172">
    <property type="entry name" value="CheY-like"/>
    <property type="match status" value="1"/>
</dbReference>
<dbReference type="InterPro" id="IPR050595">
    <property type="entry name" value="Bact_response_regulator"/>
</dbReference>
<organism evidence="4 5">
    <name type="scientific">Candidatus Giovannonibacteria bacterium RIFCSPLOWO2_01_FULL_46_32</name>
    <dbReference type="NCBI Taxonomy" id="1798353"/>
    <lineage>
        <taxon>Bacteria</taxon>
        <taxon>Candidatus Giovannoniibacteriota</taxon>
    </lineage>
</organism>
<evidence type="ECO:0000256" key="2">
    <source>
        <dbReference type="PROSITE-ProRule" id="PRU00169"/>
    </source>
</evidence>
<accession>A0A1F5XF63</accession>
<feature type="modified residue" description="4-aspartylphosphate" evidence="2">
    <location>
        <position position="57"/>
    </location>
</feature>
<dbReference type="EMBL" id="MFIF01000017">
    <property type="protein sequence ID" value="OGF86574.1"/>
    <property type="molecule type" value="Genomic_DNA"/>
</dbReference>
<evidence type="ECO:0000256" key="1">
    <source>
        <dbReference type="ARBA" id="ARBA00022553"/>
    </source>
</evidence>
<comment type="caution">
    <text evidence="4">The sequence shown here is derived from an EMBL/GenBank/DDBJ whole genome shotgun (WGS) entry which is preliminary data.</text>
</comment>
<gene>
    <name evidence="4" type="ORF">A3B19_00510</name>
</gene>
<dbReference type="PANTHER" id="PTHR44591:SF3">
    <property type="entry name" value="RESPONSE REGULATORY DOMAIN-CONTAINING PROTEIN"/>
    <property type="match status" value="1"/>
</dbReference>
<reference evidence="4 5" key="1">
    <citation type="journal article" date="2016" name="Nat. Commun.">
        <title>Thousands of microbial genomes shed light on interconnected biogeochemical processes in an aquifer system.</title>
        <authorList>
            <person name="Anantharaman K."/>
            <person name="Brown C.T."/>
            <person name="Hug L.A."/>
            <person name="Sharon I."/>
            <person name="Castelle C.J."/>
            <person name="Probst A.J."/>
            <person name="Thomas B.C."/>
            <person name="Singh A."/>
            <person name="Wilkins M.J."/>
            <person name="Karaoz U."/>
            <person name="Brodie E.L."/>
            <person name="Williams K.H."/>
            <person name="Hubbard S.S."/>
            <person name="Banfield J.F."/>
        </authorList>
    </citation>
    <scope>NUCLEOTIDE SEQUENCE [LARGE SCALE GENOMIC DNA]</scope>
</reference>
<dbReference type="AlphaFoldDB" id="A0A1F5XF63"/>
<evidence type="ECO:0000313" key="5">
    <source>
        <dbReference type="Proteomes" id="UP000177346"/>
    </source>
</evidence>
<dbReference type="SMART" id="SM00448">
    <property type="entry name" value="REC"/>
    <property type="match status" value="1"/>
</dbReference>
<sequence>MLKHGEIKILVIEDDKFLRELLVGKLKKEGYATTEAVDGEGGLDAAKKDPPHLIMLDLVLPGADGFEILQSLKNNPDSSKIPVIVLSNLGSREDIDRALSLGAKEFLVKAHHTPQEIVDTIKKVLDASYFQK</sequence>
<protein>
    <recommendedName>
        <fullName evidence="3">Response regulatory domain-containing protein</fullName>
    </recommendedName>
</protein>
<proteinExistence type="predicted"/>
<dbReference type="PROSITE" id="PS50110">
    <property type="entry name" value="RESPONSE_REGULATORY"/>
    <property type="match status" value="1"/>
</dbReference>
<evidence type="ECO:0000313" key="4">
    <source>
        <dbReference type="EMBL" id="OGF86574.1"/>
    </source>
</evidence>